<comment type="caution">
    <text evidence="2">The sequence shown here is derived from an EMBL/GenBank/DDBJ whole genome shotgun (WGS) entry which is preliminary data.</text>
</comment>
<name>A0ABS5VMF5_9BACT</name>
<organism evidence="2 3">
    <name type="scientific">Chryseosolibacter indicus</name>
    <dbReference type="NCBI Taxonomy" id="2782351"/>
    <lineage>
        <taxon>Bacteria</taxon>
        <taxon>Pseudomonadati</taxon>
        <taxon>Bacteroidota</taxon>
        <taxon>Cytophagia</taxon>
        <taxon>Cytophagales</taxon>
        <taxon>Chryseotaleaceae</taxon>
        <taxon>Chryseosolibacter</taxon>
    </lineage>
</organism>
<keyword evidence="3" id="KW-1185">Reference proteome</keyword>
<accession>A0ABS5VMF5</accession>
<evidence type="ECO:0000313" key="3">
    <source>
        <dbReference type="Proteomes" id="UP000772618"/>
    </source>
</evidence>
<evidence type="ECO:0000313" key="2">
    <source>
        <dbReference type="EMBL" id="MBT1702296.1"/>
    </source>
</evidence>
<reference evidence="2 3" key="1">
    <citation type="submission" date="2021-05" db="EMBL/GenBank/DDBJ databases">
        <title>A Polyphasic approach of four new species of the genus Ohtaekwangia: Ohtaekwangia histidinii sp. nov., Ohtaekwangia cretensis sp. nov., Ohtaekwangia indiensis sp. nov., Ohtaekwangia reichenbachii sp. nov. from diverse environment.</title>
        <authorList>
            <person name="Octaviana S."/>
        </authorList>
    </citation>
    <scope>NUCLEOTIDE SEQUENCE [LARGE SCALE GENOMIC DNA]</scope>
    <source>
        <strain evidence="2 3">PWU20</strain>
    </source>
</reference>
<feature type="compositionally biased region" description="Basic and acidic residues" evidence="1">
    <location>
        <begin position="1"/>
        <end position="10"/>
    </location>
</feature>
<protein>
    <submittedName>
        <fullName evidence="2">DUF3800 domain-containing protein</fullName>
    </submittedName>
</protein>
<feature type="region of interest" description="Disordered" evidence="1">
    <location>
        <begin position="1"/>
        <end position="25"/>
    </location>
</feature>
<gene>
    <name evidence="2" type="ORF">KK060_03345</name>
</gene>
<evidence type="ECO:0000256" key="1">
    <source>
        <dbReference type="SAM" id="MobiDB-lite"/>
    </source>
</evidence>
<proteinExistence type="predicted"/>
<dbReference type="EMBL" id="JAHESD010000004">
    <property type="protein sequence ID" value="MBT1702296.1"/>
    <property type="molecule type" value="Genomic_DNA"/>
</dbReference>
<dbReference type="Proteomes" id="UP000772618">
    <property type="component" value="Unassembled WGS sequence"/>
</dbReference>
<dbReference type="RefSeq" id="WP_254152128.1">
    <property type="nucleotide sequence ID" value="NZ_JAHESD010000004.1"/>
</dbReference>
<dbReference type="InterPro" id="IPR024524">
    <property type="entry name" value="DUF3800"/>
</dbReference>
<dbReference type="Pfam" id="PF12686">
    <property type="entry name" value="DUF3800"/>
    <property type="match status" value="1"/>
</dbReference>
<sequence>MANDEQKRSEESDESEKGRKKRSKSIEEIEKEAHELLDRVGGATVDTLRDRVAFILNRYGEARNSDIELAWLYWTLFEPEKFSGRSITKDEMFALTRMPSLVRERARIQNQYKLFQADADVKEFRGTLEEDARQQAVEDRPAGIPNTTIYLDETGKNQNFLCVGGLWIPDSGINVVKVKQELDKWRESTSIKYEFHFSELTRAKLENYKEFFARFLKLNPTAGFKIIVVRNSGFSDLTQPINDLTFHLIDQGINHEHHTGRAPLPRLLQVWMDQDEAGADALKVANIKERIKAQQIDGLYLDNFHTVSSESNYFIQVADLFTGAVNRKLNHDGNLNHKDELADYILAMTKMSIEEIDVENTDTDNSVVFNLGNFSV</sequence>